<protein>
    <recommendedName>
        <fullName evidence="4">HTH cro/C1-type domain-containing protein</fullName>
    </recommendedName>
</protein>
<evidence type="ECO:0000256" key="2">
    <source>
        <dbReference type="ARBA" id="ARBA00023125"/>
    </source>
</evidence>
<dbReference type="EMBL" id="CP109886">
    <property type="protein sequence ID" value="WCF27743.1"/>
    <property type="molecule type" value="Genomic_DNA"/>
</dbReference>
<evidence type="ECO:0000256" key="1">
    <source>
        <dbReference type="ARBA" id="ARBA00023015"/>
    </source>
</evidence>
<sequence length="346" mass="39405">MNNSIAFMPRLPNPKTKEGRVITEGISNSDYTQAKLAEELDVTPGFVSQFATGHRPVPWNKAEELAIRIRRKPEEISEEYRKIKTHFEKVLNEAANEKNKEANPTPAEIEAGKGLHAQWDERAFSSGLTQKKIAEILDSIQDLATQYLTQKIPLDYETLSLFSRVLNTAPEIIRGTPKKQGVMESQGAMESYTSNENSWVDVRTYSQQMGLGTTGPEIAENMENTHTVKFRRDSLNKHNLIPKNLAIMHGTGDSMLPYIQSGDAIMFDVSDTTPHHRHIYVIITPGAGNDEYNVKRCIIDYKHSKRVFFAADNPEGDHDWQLPRWKDDPNYPIKIIGRVRWVCRWA</sequence>
<keyword evidence="2" id="KW-0238">DNA-binding</keyword>
<dbReference type="Proteomes" id="UP001211513">
    <property type="component" value="Chromosome"/>
</dbReference>
<reference evidence="5" key="1">
    <citation type="journal article" date="2022" name="Phytopathology">
        <title>Complete circularized genome resources of seven strains of Xylella fastidiosa subsp. fastidiosa using hybrid assembly reveals unknown plasmids.</title>
        <authorList>
            <person name="Velasco-Amo M.D.P."/>
            <person name="Arias-Giraldo L.F.F."/>
            <person name="Ecija M.R."/>
            <person name="De La Fuente L."/>
            <person name="Marco-Noales E."/>
            <person name="Moralejo E."/>
            <person name="Navas-Cort J.A."/>
            <person name="Landa B.B."/>
        </authorList>
    </citation>
    <scope>NUCLEOTIDE SEQUENCE</scope>
    <source>
        <strain evidence="5">CFBP8073</strain>
    </source>
</reference>
<evidence type="ECO:0000259" key="4">
    <source>
        <dbReference type="SMART" id="SM00530"/>
    </source>
</evidence>
<dbReference type="InterPro" id="IPR015927">
    <property type="entry name" value="Peptidase_S24_S26A/B/C"/>
</dbReference>
<dbReference type="InterPro" id="IPR036286">
    <property type="entry name" value="LexA/Signal_pep-like_sf"/>
</dbReference>
<dbReference type="SUPFAM" id="SSF51306">
    <property type="entry name" value="LexA/Signal peptidase"/>
    <property type="match status" value="1"/>
</dbReference>
<dbReference type="SMART" id="SM00530">
    <property type="entry name" value="HTH_XRE"/>
    <property type="match status" value="2"/>
</dbReference>
<evidence type="ECO:0000256" key="3">
    <source>
        <dbReference type="ARBA" id="ARBA00023163"/>
    </source>
</evidence>
<organism evidence="5 6">
    <name type="scientific">Xylella fastidiosa subsp. fastidiosa</name>
    <dbReference type="NCBI Taxonomy" id="644356"/>
    <lineage>
        <taxon>Bacteria</taxon>
        <taxon>Pseudomonadati</taxon>
        <taxon>Pseudomonadota</taxon>
        <taxon>Gammaproteobacteria</taxon>
        <taxon>Lysobacterales</taxon>
        <taxon>Lysobacteraceae</taxon>
        <taxon>Xylella</taxon>
    </lineage>
</organism>
<keyword evidence="3" id="KW-0804">Transcription</keyword>
<proteinExistence type="predicted"/>
<dbReference type="Pfam" id="PF00717">
    <property type="entry name" value="Peptidase_S24"/>
    <property type="match status" value="1"/>
</dbReference>
<dbReference type="GO" id="GO:0003677">
    <property type="term" value="F:DNA binding"/>
    <property type="evidence" value="ECO:0007669"/>
    <property type="project" value="UniProtKB-KW"/>
</dbReference>
<dbReference type="CDD" id="cd00093">
    <property type="entry name" value="HTH_XRE"/>
    <property type="match status" value="1"/>
</dbReference>
<keyword evidence="1" id="KW-0805">Transcription regulation</keyword>
<dbReference type="Gene3D" id="2.10.109.10">
    <property type="entry name" value="Umud Fragment, subunit A"/>
    <property type="match status" value="1"/>
</dbReference>
<dbReference type="AlphaFoldDB" id="A0AAJ5UHG3"/>
<dbReference type="InterPro" id="IPR001387">
    <property type="entry name" value="Cro/C1-type_HTH"/>
</dbReference>
<dbReference type="SUPFAM" id="SSF47413">
    <property type="entry name" value="lambda repressor-like DNA-binding domains"/>
    <property type="match status" value="2"/>
</dbReference>
<reference evidence="5" key="2">
    <citation type="submission" date="2022-10" db="EMBL/GenBank/DDBJ databases">
        <authorList>
            <person name="Landa B."/>
            <person name="Arias-Giraldo L.F."/>
            <person name="Roman-Ecija M."/>
            <person name="Velasco-Amo M.P."/>
            <person name="De La Fuente L."/>
            <person name="Marco-Noales E."/>
            <person name="Moralejo E."/>
        </authorList>
    </citation>
    <scope>NUCLEOTIDE SEQUENCE</scope>
    <source>
        <strain evidence="5">CFBP8073</strain>
    </source>
</reference>
<dbReference type="PANTHER" id="PTHR40661">
    <property type="match status" value="1"/>
</dbReference>
<feature type="domain" description="HTH cro/C1-type" evidence="4">
    <location>
        <begin position="90"/>
        <end position="173"/>
    </location>
</feature>
<dbReference type="PANTHER" id="PTHR40661:SF3">
    <property type="entry name" value="FELS-1 PROPHAGE TRANSCRIPTIONAL REGULATOR"/>
    <property type="match status" value="1"/>
</dbReference>
<feature type="domain" description="HTH cro/C1-type" evidence="4">
    <location>
        <begin position="21"/>
        <end position="76"/>
    </location>
</feature>
<evidence type="ECO:0000313" key="5">
    <source>
        <dbReference type="EMBL" id="WCF27743.1"/>
    </source>
</evidence>
<dbReference type="RefSeq" id="WP_058565157.1">
    <property type="nucleotide sequence ID" value="NZ_CP109886.1"/>
</dbReference>
<name>A0AAJ5UHG3_XYLFS</name>
<gene>
    <name evidence="5" type="ORF">OK117_08855</name>
</gene>
<dbReference type="InterPro" id="IPR010982">
    <property type="entry name" value="Lambda_DNA-bd_dom_sf"/>
</dbReference>
<dbReference type="Gene3D" id="1.10.260.40">
    <property type="entry name" value="lambda repressor-like DNA-binding domains"/>
    <property type="match status" value="2"/>
</dbReference>
<accession>A0AAJ5UHG3</accession>
<evidence type="ECO:0000313" key="6">
    <source>
        <dbReference type="Proteomes" id="UP001211513"/>
    </source>
</evidence>
<dbReference type="CDD" id="cd06462">
    <property type="entry name" value="Peptidase_S24_S26"/>
    <property type="match status" value="1"/>
</dbReference>